<dbReference type="InterPro" id="IPR025060">
    <property type="entry name" value="DUF3999"/>
</dbReference>
<dbReference type="EMBL" id="SSOD01000003">
    <property type="protein sequence ID" value="THF63313.1"/>
    <property type="molecule type" value="Genomic_DNA"/>
</dbReference>
<organism evidence="3 4">
    <name type="scientific">Pseudothauera rhizosphaerae</name>
    <dbReference type="NCBI Taxonomy" id="2565932"/>
    <lineage>
        <taxon>Bacteria</taxon>
        <taxon>Pseudomonadati</taxon>
        <taxon>Pseudomonadota</taxon>
        <taxon>Betaproteobacteria</taxon>
        <taxon>Rhodocyclales</taxon>
        <taxon>Zoogloeaceae</taxon>
        <taxon>Pseudothauera</taxon>
    </lineage>
</organism>
<comment type="caution">
    <text evidence="3">The sequence shown here is derived from an EMBL/GenBank/DDBJ whole genome shotgun (WGS) entry which is preliminary data.</text>
</comment>
<keyword evidence="4" id="KW-1185">Reference proteome</keyword>
<gene>
    <name evidence="3" type="ORF">E6O51_04395</name>
</gene>
<protein>
    <submittedName>
        <fullName evidence="3">DUF3999 domain-containing protein</fullName>
    </submittedName>
</protein>
<evidence type="ECO:0000256" key="1">
    <source>
        <dbReference type="SAM" id="Phobius"/>
    </source>
</evidence>
<feature type="transmembrane region" description="Helical" evidence="1">
    <location>
        <begin position="429"/>
        <end position="447"/>
    </location>
</feature>
<accession>A0A4V3WBI6</accession>
<dbReference type="AlphaFoldDB" id="A0A4V3WBI6"/>
<feature type="signal peptide" evidence="2">
    <location>
        <begin position="1"/>
        <end position="23"/>
    </location>
</feature>
<keyword evidence="1" id="KW-0472">Membrane</keyword>
<evidence type="ECO:0000313" key="4">
    <source>
        <dbReference type="Proteomes" id="UP000307956"/>
    </source>
</evidence>
<proteinExistence type="predicted"/>
<name>A0A4V3WBI6_9RHOO</name>
<dbReference type="RefSeq" id="WP_136383764.1">
    <property type="nucleotide sequence ID" value="NZ_SSOD01000003.1"/>
</dbReference>
<dbReference type="Pfam" id="PF13163">
    <property type="entry name" value="DUF3999"/>
    <property type="match status" value="1"/>
</dbReference>
<evidence type="ECO:0000313" key="3">
    <source>
        <dbReference type="EMBL" id="THF63313.1"/>
    </source>
</evidence>
<keyword evidence="1" id="KW-0812">Transmembrane</keyword>
<keyword evidence="1" id="KW-1133">Transmembrane helix</keyword>
<dbReference type="Proteomes" id="UP000307956">
    <property type="component" value="Unassembled WGS sequence"/>
</dbReference>
<feature type="chain" id="PRO_5020869606" evidence="2">
    <location>
        <begin position="24"/>
        <end position="457"/>
    </location>
</feature>
<keyword evidence="2" id="KW-0732">Signal</keyword>
<dbReference type="OrthoDB" id="5405606at2"/>
<sequence length="457" mass="49273">MNSALVRCAAALLGAFAAAGALAETVDDYAWAAPIALERPAPFQRIALPPAVYRGMTHGDLADLRVFNADGEVVPHALEPRALELSTPGTPVAVPLFVLGTAADSGRALNLRIETRTDGAVVSLGPETGRPRGPAGAWLVDVSQLGQRIRALDLTMNDPTRQFSGRMRVEASNDLAQWRTLVASAPLLQLQAEDHELARLRIEWPATQARYLRLTWSGSPPAGLREHVFDAARVEPVPALVEAERTWLALDAPQVHEVGGRHEYHFALPRAVPADRLRVEPPQANSVVPVEVFTRERPDAQWRSLGRHSVWRLTEDGAERRNADLPLRPAGELMLRPDERGGGFGTGVPAVSIGWVPHALVFAARGTPPFTLAFGRYRADPAAYPIDGLVPGYGKADAATLPIADARLGESAAAGGDARLKAPIDTRRWMLWGSLLLAVALLGAMAWKLSRLVATDR</sequence>
<reference evidence="3 4" key="1">
    <citation type="submission" date="2019-04" db="EMBL/GenBank/DDBJ databases">
        <title>Azoarcus rhizosphaerae sp. nov. isolated from rhizosphere of Ficus religiosa.</title>
        <authorList>
            <person name="Lin S.-Y."/>
            <person name="Hameed A."/>
            <person name="Hsu Y.-H."/>
            <person name="Young C.-C."/>
        </authorList>
    </citation>
    <scope>NUCLEOTIDE SEQUENCE [LARGE SCALE GENOMIC DNA]</scope>
    <source>
        <strain evidence="3 4">CC-YHH848</strain>
    </source>
</reference>
<evidence type="ECO:0000256" key="2">
    <source>
        <dbReference type="SAM" id="SignalP"/>
    </source>
</evidence>